<sequence>MKYLSVNINPLEKKRFTEDILEHDCEFYFHEEFKSVFTRCKFKQAKTVFIWGRRPPDISAFKLAVKTVENIVIMQHAKNPRREVVPISYFFTNFKKVCKWLVSMGRLKVGRPMARKGDSPRILVFYFTDAYRDEWQSHTHGLQDVSFIKCEPPRVNKYGVVIEPDISLESVNCFYVDEPLTTTLGISEAEERQLILSLARKIEGPILVKLHPRSCVSKFNGLSQFQVVDAIYQHARIIAGYNSALLDFNFSAKLMFKLQSSGEWLEEPRVNTNQNGDYVTQIKEHLNDYDL</sequence>
<dbReference type="RefSeq" id="WP_086744829.1">
    <property type="nucleotide sequence ID" value="NZ_MWPV01000004.1"/>
</dbReference>
<keyword evidence="2" id="KW-1185">Reference proteome</keyword>
<protein>
    <submittedName>
        <fullName evidence="1">Uncharacterized protein</fullName>
    </submittedName>
</protein>
<gene>
    <name evidence="1" type="ORF">B1199_14500</name>
</gene>
<organism evidence="1 2">
    <name type="scientific">Pseudoalteromonas ulvae</name>
    <dbReference type="NCBI Taxonomy" id="107327"/>
    <lineage>
        <taxon>Bacteria</taxon>
        <taxon>Pseudomonadati</taxon>
        <taxon>Pseudomonadota</taxon>
        <taxon>Gammaproteobacteria</taxon>
        <taxon>Alteromonadales</taxon>
        <taxon>Pseudoalteromonadaceae</taxon>
        <taxon>Pseudoalteromonas</taxon>
    </lineage>
</organism>
<dbReference type="AlphaFoldDB" id="A0A244CP51"/>
<dbReference type="Proteomes" id="UP000194841">
    <property type="component" value="Unassembled WGS sequence"/>
</dbReference>
<dbReference type="EMBL" id="MWPV01000004">
    <property type="protein sequence ID" value="OUL57372.1"/>
    <property type="molecule type" value="Genomic_DNA"/>
</dbReference>
<comment type="caution">
    <text evidence="1">The sequence shown here is derived from an EMBL/GenBank/DDBJ whole genome shotgun (WGS) entry which is preliminary data.</text>
</comment>
<proteinExistence type="predicted"/>
<accession>A0A244CP51</accession>
<name>A0A244CP51_PSEDV</name>
<evidence type="ECO:0000313" key="1">
    <source>
        <dbReference type="EMBL" id="OUL57372.1"/>
    </source>
</evidence>
<evidence type="ECO:0000313" key="2">
    <source>
        <dbReference type="Proteomes" id="UP000194841"/>
    </source>
</evidence>
<reference evidence="1 2" key="1">
    <citation type="submission" date="2017-02" db="EMBL/GenBank/DDBJ databases">
        <title>Pseudoalteromonas ulvae TC14 Genome.</title>
        <authorList>
            <person name="Molmeret M."/>
        </authorList>
    </citation>
    <scope>NUCLEOTIDE SEQUENCE [LARGE SCALE GENOMIC DNA]</scope>
    <source>
        <strain evidence="1">TC14</strain>
    </source>
</reference>
<dbReference type="OrthoDB" id="6289417at2"/>